<dbReference type="Gene3D" id="3.40.50.10540">
    <property type="entry name" value="Crotonobetainyl-coa:carnitine coa-transferase, domain 1"/>
    <property type="match status" value="1"/>
</dbReference>
<dbReference type="Gene3D" id="3.30.1540.10">
    <property type="entry name" value="formyl-coa transferase, domain 3"/>
    <property type="match status" value="1"/>
</dbReference>
<dbReference type="PANTHER" id="PTHR48207:SF3">
    <property type="entry name" value="SUCCINATE--HYDROXYMETHYLGLUTARATE COA-TRANSFERASE"/>
    <property type="match status" value="1"/>
</dbReference>
<sequence>MTLPLQGIKVLDLTRALAGPFCSMILADLGADVIKVEPAPNGDMVRTWGPFAAGISAYYLSCNRNKRGIAVDFRQPAALDLLRDMAGQVDVVVENFKSGTMESMGLGFDTLAAANPRLVYGNITGFGRTGPAAQWPGFDQVAQGYSGLMSVTGMPDAGPTRVGVAIGDMTAGMWTAMGVLAALLSRERTGRGQRVESSLLASLVALLGVQGQRYLSAGEIPEPTGNDHPVIAPYGVFDAKDGPLNLAPGTPDMWIRLCELLDLEAIMSDPRFVTNEQRMQHRKELKIIIDARLRMRTRAEWTCDMIRLGIPAGPINNLQDVFADPQVVHCGLVEEVAHSTIGQLKQVASAIGMGEMTEGSVRMPPPMLGEHTGEVLKEFGFAQAQIDAWQEARVVMLAAKTT</sequence>
<comment type="caution">
    <text evidence="2">The sequence shown here is derived from an EMBL/GenBank/DDBJ whole genome shotgun (WGS) entry which is preliminary data.</text>
</comment>
<dbReference type="InterPro" id="IPR003673">
    <property type="entry name" value="CoA-Trfase_fam_III"/>
</dbReference>
<dbReference type="PANTHER" id="PTHR48207">
    <property type="entry name" value="SUCCINATE--HYDROXYMETHYLGLUTARATE COA-TRANSFERASE"/>
    <property type="match status" value="1"/>
</dbReference>
<gene>
    <name evidence="2" type="ORF">PQQ63_34700</name>
</gene>
<proteinExistence type="predicted"/>
<dbReference type="RefSeq" id="WP_408340432.1">
    <property type="nucleotide sequence ID" value="NZ_JAQQCF010000050.1"/>
</dbReference>
<dbReference type="InterPro" id="IPR050483">
    <property type="entry name" value="CoA-transferase_III_domain"/>
</dbReference>
<dbReference type="InterPro" id="IPR044855">
    <property type="entry name" value="CoA-Trfase_III_dom3_sf"/>
</dbReference>
<dbReference type="Pfam" id="PF02515">
    <property type="entry name" value="CoA_transf_3"/>
    <property type="match status" value="1"/>
</dbReference>
<protein>
    <submittedName>
        <fullName evidence="2">CaiB/BaiF CoA-transferase family protein</fullName>
    </submittedName>
</protein>
<name>A0ABW9E6V4_9BURK</name>
<keyword evidence="3" id="KW-1185">Reference proteome</keyword>
<evidence type="ECO:0000313" key="2">
    <source>
        <dbReference type="EMBL" id="MFM0641841.1"/>
    </source>
</evidence>
<accession>A0ABW9E6V4</accession>
<dbReference type="SUPFAM" id="SSF89796">
    <property type="entry name" value="CoA-transferase family III (CaiB/BaiF)"/>
    <property type="match status" value="1"/>
</dbReference>
<reference evidence="2 3" key="1">
    <citation type="journal article" date="2024" name="Chem. Sci.">
        <title>Discovery of megapolipeptins by genome mining of a Burkholderiales bacteria collection.</title>
        <authorList>
            <person name="Paulo B.S."/>
            <person name="Recchia M.J.J."/>
            <person name="Lee S."/>
            <person name="Fergusson C.H."/>
            <person name="Romanowski S.B."/>
            <person name="Hernandez A."/>
            <person name="Krull N."/>
            <person name="Liu D.Y."/>
            <person name="Cavanagh H."/>
            <person name="Bos A."/>
            <person name="Gray C.A."/>
            <person name="Murphy B.T."/>
            <person name="Linington R.G."/>
            <person name="Eustaquio A.S."/>
        </authorList>
    </citation>
    <scope>NUCLEOTIDE SEQUENCE [LARGE SCALE GENOMIC DNA]</scope>
    <source>
        <strain evidence="2 3">RL17-338-BIC-A</strain>
    </source>
</reference>
<dbReference type="EMBL" id="JAQQCF010000050">
    <property type="protein sequence ID" value="MFM0641841.1"/>
    <property type="molecule type" value="Genomic_DNA"/>
</dbReference>
<dbReference type="InterPro" id="IPR023606">
    <property type="entry name" value="CoA-Trfase_III_dom_1_sf"/>
</dbReference>
<organism evidence="2 3">
    <name type="scientific">Paraburkholderia metrosideri</name>
    <dbReference type="NCBI Taxonomy" id="580937"/>
    <lineage>
        <taxon>Bacteria</taxon>
        <taxon>Pseudomonadati</taxon>
        <taxon>Pseudomonadota</taxon>
        <taxon>Betaproteobacteria</taxon>
        <taxon>Burkholderiales</taxon>
        <taxon>Burkholderiaceae</taxon>
        <taxon>Paraburkholderia</taxon>
    </lineage>
</organism>
<evidence type="ECO:0000313" key="3">
    <source>
        <dbReference type="Proteomes" id="UP001629432"/>
    </source>
</evidence>
<evidence type="ECO:0000256" key="1">
    <source>
        <dbReference type="ARBA" id="ARBA00022679"/>
    </source>
</evidence>
<keyword evidence="1" id="KW-0808">Transferase</keyword>
<dbReference type="Proteomes" id="UP001629432">
    <property type="component" value="Unassembled WGS sequence"/>
</dbReference>